<feature type="compositionally biased region" description="Acidic residues" evidence="1">
    <location>
        <begin position="152"/>
        <end position="161"/>
    </location>
</feature>
<dbReference type="OMA" id="KQEPDHL"/>
<feature type="domain" description="DUF676" evidence="2">
    <location>
        <begin position="238"/>
        <end position="344"/>
    </location>
</feature>
<dbReference type="PANTHER" id="PTHR12482">
    <property type="entry name" value="LIPASE ROG1-RELATED-RELATED"/>
    <property type="match status" value="1"/>
</dbReference>
<dbReference type="AlphaFoldDB" id="A0A1Y1I262"/>
<evidence type="ECO:0000313" key="4">
    <source>
        <dbReference type="Proteomes" id="UP000054558"/>
    </source>
</evidence>
<evidence type="ECO:0000313" key="3">
    <source>
        <dbReference type="EMBL" id="GAQ82837.1"/>
    </source>
</evidence>
<dbReference type="Pfam" id="PF05057">
    <property type="entry name" value="DUF676"/>
    <property type="match status" value="2"/>
</dbReference>
<dbReference type="InterPro" id="IPR029058">
    <property type="entry name" value="AB_hydrolase_fold"/>
</dbReference>
<sequence>MKKAGRTIAHCTCLAPGVAVREMDMTPSPAQLEKPRPDHLLVLVSGINSTYKDWKFSKDQLQKKLGDAVVIHASEASPGKKTLEGIDVTGLRLAEEVKQVVKDNPGLSRISFVGHSLGGLIARHAIAVLYKDPSSDRGVDVTAPNGGFEVNATEEEGEADTLSDSSQQEGAQRLDDSEQLLDAASTEGEAGKKAESGNKLFEQLKGRFKIGSQKDGKKAIERPPSRVKSYSFLKPSGKVTIAGLKPVHFITMASPHLGCRGNKQLPFLLGIRPLESLGPKIAHIAIGETGRHLFLADGTENDPPLLLKMTRDTEALPFMSALGAFELRIAYANATYDHLVGWRTSCIRREGELPKLPKRWPDEKYKFIMGVDDCPAIPLSEREASSSEGSARSLQSTTSRSAESGDADVAAREENHVAHHLEGVPVEAHKVPPQLEPANESQDWGNWSGKKTHTDTLEEEMIAGLQQVPWRKVDVSFNGAYLPMFAHFSITVKSEWLHWEGEAVVTHLADTLLRAEGILPPEPENNVEEVGAERAAIVGSHGTLQKEAEGKAKATEEEPLRQEAKR</sequence>
<gene>
    <name evidence="3" type="ORF">KFL_001260070</name>
</gene>
<protein>
    <recommendedName>
        <fullName evidence="2">DUF676 domain-containing protein</fullName>
    </recommendedName>
</protein>
<dbReference type="InterPro" id="IPR044294">
    <property type="entry name" value="Lipase-like"/>
</dbReference>
<evidence type="ECO:0000259" key="2">
    <source>
        <dbReference type="Pfam" id="PF05057"/>
    </source>
</evidence>
<keyword evidence="4" id="KW-1185">Reference proteome</keyword>
<evidence type="ECO:0000256" key="1">
    <source>
        <dbReference type="SAM" id="MobiDB-lite"/>
    </source>
</evidence>
<feature type="region of interest" description="Disordered" evidence="1">
    <location>
        <begin position="535"/>
        <end position="566"/>
    </location>
</feature>
<dbReference type="PANTHER" id="PTHR12482:SF11">
    <property type="entry name" value="LIPASE YOR059C ISOFORM X1"/>
    <property type="match status" value="1"/>
</dbReference>
<feature type="compositionally biased region" description="Basic and acidic residues" evidence="1">
    <location>
        <begin position="544"/>
        <end position="566"/>
    </location>
</feature>
<dbReference type="Proteomes" id="UP000054558">
    <property type="component" value="Unassembled WGS sequence"/>
</dbReference>
<feature type="domain" description="DUF676" evidence="2">
    <location>
        <begin position="36"/>
        <end position="133"/>
    </location>
</feature>
<dbReference type="OrthoDB" id="273452at2759"/>
<feature type="region of interest" description="Disordered" evidence="1">
    <location>
        <begin position="136"/>
        <end position="175"/>
    </location>
</feature>
<name>A0A1Y1I262_KLENI</name>
<dbReference type="SUPFAM" id="SSF53474">
    <property type="entry name" value="alpha/beta-Hydrolases"/>
    <property type="match status" value="1"/>
</dbReference>
<feature type="region of interest" description="Disordered" evidence="1">
    <location>
        <begin position="381"/>
        <end position="408"/>
    </location>
</feature>
<dbReference type="GO" id="GO:0006629">
    <property type="term" value="P:lipid metabolic process"/>
    <property type="evidence" value="ECO:0000318"/>
    <property type="project" value="GO_Central"/>
</dbReference>
<accession>A0A1Y1I262</accession>
<reference evidence="3 4" key="1">
    <citation type="journal article" date="2014" name="Nat. Commun.">
        <title>Klebsormidium flaccidum genome reveals primary factors for plant terrestrial adaptation.</title>
        <authorList>
            <person name="Hori K."/>
            <person name="Maruyama F."/>
            <person name="Fujisawa T."/>
            <person name="Togashi T."/>
            <person name="Yamamoto N."/>
            <person name="Seo M."/>
            <person name="Sato S."/>
            <person name="Yamada T."/>
            <person name="Mori H."/>
            <person name="Tajima N."/>
            <person name="Moriyama T."/>
            <person name="Ikeuchi M."/>
            <person name="Watanabe M."/>
            <person name="Wada H."/>
            <person name="Kobayashi K."/>
            <person name="Saito M."/>
            <person name="Masuda T."/>
            <person name="Sasaki-Sekimoto Y."/>
            <person name="Mashiguchi K."/>
            <person name="Awai K."/>
            <person name="Shimojima M."/>
            <person name="Masuda S."/>
            <person name="Iwai M."/>
            <person name="Nobusawa T."/>
            <person name="Narise T."/>
            <person name="Kondo S."/>
            <person name="Saito H."/>
            <person name="Sato R."/>
            <person name="Murakawa M."/>
            <person name="Ihara Y."/>
            <person name="Oshima-Yamada Y."/>
            <person name="Ohtaka K."/>
            <person name="Satoh M."/>
            <person name="Sonobe K."/>
            <person name="Ishii M."/>
            <person name="Ohtani R."/>
            <person name="Kanamori-Sato M."/>
            <person name="Honoki R."/>
            <person name="Miyazaki D."/>
            <person name="Mochizuki H."/>
            <person name="Umetsu J."/>
            <person name="Higashi K."/>
            <person name="Shibata D."/>
            <person name="Kamiya Y."/>
            <person name="Sato N."/>
            <person name="Nakamura Y."/>
            <person name="Tabata S."/>
            <person name="Ida S."/>
            <person name="Kurokawa K."/>
            <person name="Ohta H."/>
        </authorList>
    </citation>
    <scope>NUCLEOTIDE SEQUENCE [LARGE SCALE GENOMIC DNA]</scope>
    <source>
        <strain evidence="3 4">NIES-2285</strain>
    </source>
</reference>
<dbReference type="EMBL" id="DF237075">
    <property type="protein sequence ID" value="GAQ82837.1"/>
    <property type="molecule type" value="Genomic_DNA"/>
</dbReference>
<proteinExistence type="predicted"/>
<organism evidence="3 4">
    <name type="scientific">Klebsormidium nitens</name>
    <name type="common">Green alga</name>
    <name type="synonym">Ulothrix nitens</name>
    <dbReference type="NCBI Taxonomy" id="105231"/>
    <lineage>
        <taxon>Eukaryota</taxon>
        <taxon>Viridiplantae</taxon>
        <taxon>Streptophyta</taxon>
        <taxon>Klebsormidiophyceae</taxon>
        <taxon>Klebsormidiales</taxon>
        <taxon>Klebsormidiaceae</taxon>
        <taxon>Klebsormidium</taxon>
    </lineage>
</organism>
<dbReference type="Gene3D" id="3.40.50.1820">
    <property type="entry name" value="alpha/beta hydrolase"/>
    <property type="match status" value="1"/>
</dbReference>
<dbReference type="InterPro" id="IPR007751">
    <property type="entry name" value="DUF676_lipase-like"/>
</dbReference>